<comment type="similarity">
    <text evidence="1">Belongs to the SbcD family.</text>
</comment>
<dbReference type="RefSeq" id="WP_092884675.1">
    <property type="nucleotide sequence ID" value="NZ_FOOI01000010.1"/>
</dbReference>
<dbReference type="EMBL" id="FOOI01000010">
    <property type="protein sequence ID" value="SFG94793.1"/>
    <property type="molecule type" value="Genomic_DNA"/>
</dbReference>
<evidence type="ECO:0000256" key="4">
    <source>
        <dbReference type="ARBA" id="ARBA00022801"/>
    </source>
</evidence>
<dbReference type="InterPro" id="IPR004843">
    <property type="entry name" value="Calcineurin-like_PHP"/>
</dbReference>
<evidence type="ECO:0000256" key="5">
    <source>
        <dbReference type="ARBA" id="ARBA00022839"/>
    </source>
</evidence>
<dbReference type="InterPro" id="IPR029052">
    <property type="entry name" value="Metallo-depent_PP-like"/>
</dbReference>
<dbReference type="InterPro" id="IPR050535">
    <property type="entry name" value="DNA_Repair-Maintenance_Comp"/>
</dbReference>
<protein>
    <recommendedName>
        <fullName evidence="2">Nuclease SbcCD subunit D</fullName>
    </recommendedName>
</protein>
<reference evidence="8 9" key="1">
    <citation type="submission" date="2016-10" db="EMBL/GenBank/DDBJ databases">
        <authorList>
            <person name="de Groot N.N."/>
        </authorList>
    </citation>
    <scope>NUCLEOTIDE SEQUENCE [LARGE SCALE GENOMIC DNA]</scope>
    <source>
        <strain evidence="8 9">CPCC 202808</strain>
    </source>
</reference>
<dbReference type="CDD" id="cd00840">
    <property type="entry name" value="MPP_Mre11_N"/>
    <property type="match status" value="1"/>
</dbReference>
<dbReference type="PIRSF" id="PIRSF033093">
    <property type="entry name" value="UCP_ML1119"/>
    <property type="match status" value="1"/>
</dbReference>
<name>A0A1I2W0A2_9ACTN</name>
<keyword evidence="3" id="KW-0540">Nuclease</keyword>
<keyword evidence="4" id="KW-0378">Hydrolase</keyword>
<dbReference type="Proteomes" id="UP000199052">
    <property type="component" value="Unassembled WGS sequence"/>
</dbReference>
<dbReference type="STRING" id="504797.SAMN05421678_11027"/>
<evidence type="ECO:0000256" key="3">
    <source>
        <dbReference type="ARBA" id="ARBA00022722"/>
    </source>
</evidence>
<dbReference type="InterPro" id="IPR014577">
    <property type="entry name" value="UCP033093_metalloPase"/>
</dbReference>
<evidence type="ECO:0000256" key="1">
    <source>
        <dbReference type="ARBA" id="ARBA00010555"/>
    </source>
</evidence>
<sequence>MPDTTPHTTPGTTIRFLHSGDWQLGMMRRFLGPEAQARYGQARVDAIESIGAVAARTSAAFVVVAGDVFDANQVDRKVVLRACEALRAVPCPVYLLPGNHDSLEPGSVWASPMLAAHLPSHVEVLRDSVPRTPAPGVEVVGAPWRTRRPLRDPVADVLDADPPAAGGLRVLVGHGQVDSLAPDVGEPALIRQDPLEEAIAAGRIHYAALGDRHSRTSVGESGRIWYAGTPEPTRPEEEHPGDVLLVELATGPGGSTCTVTPERVGTWRLLSQVVEVDGDASLDALDRWLGEQPDKARTVVRLGVRGALPVAGLTRLEVLLDAQTEVYAAIQRWRRHWDVGVLPDDRMLDDLPVTGPARAALEELRHTVASGSDDAAEAADALALLHRLAGGAA</sequence>
<reference evidence="7 10" key="2">
    <citation type="submission" date="2020-07" db="EMBL/GenBank/DDBJ databases">
        <title>Sequencing the genomes of 1000 actinobacteria strains.</title>
        <authorList>
            <person name="Klenk H.-P."/>
        </authorList>
    </citation>
    <scope>NUCLEOTIDE SEQUENCE [LARGE SCALE GENOMIC DNA]</scope>
    <source>
        <strain evidence="7 10">DSM 45117</strain>
    </source>
</reference>
<evidence type="ECO:0000259" key="6">
    <source>
        <dbReference type="Pfam" id="PF00149"/>
    </source>
</evidence>
<dbReference type="AlphaFoldDB" id="A0A1I2W0A2"/>
<dbReference type="PANTHER" id="PTHR30337">
    <property type="entry name" value="COMPONENT OF ATP-DEPENDENT DSDNA EXONUCLEASE"/>
    <property type="match status" value="1"/>
</dbReference>
<evidence type="ECO:0000313" key="8">
    <source>
        <dbReference type="EMBL" id="SFG94793.1"/>
    </source>
</evidence>
<evidence type="ECO:0000256" key="2">
    <source>
        <dbReference type="ARBA" id="ARBA00013365"/>
    </source>
</evidence>
<dbReference type="Gene3D" id="3.60.21.10">
    <property type="match status" value="1"/>
</dbReference>
<dbReference type="OrthoDB" id="9773856at2"/>
<evidence type="ECO:0000313" key="9">
    <source>
        <dbReference type="Proteomes" id="UP000199052"/>
    </source>
</evidence>
<organism evidence="8 9">
    <name type="scientific">Actinopolymorpha cephalotaxi</name>
    <dbReference type="NCBI Taxonomy" id="504797"/>
    <lineage>
        <taxon>Bacteria</taxon>
        <taxon>Bacillati</taxon>
        <taxon>Actinomycetota</taxon>
        <taxon>Actinomycetes</taxon>
        <taxon>Propionibacteriales</taxon>
        <taxon>Actinopolymorphaceae</taxon>
        <taxon>Actinopolymorpha</taxon>
    </lineage>
</organism>
<evidence type="ECO:0000313" key="10">
    <source>
        <dbReference type="Proteomes" id="UP000533017"/>
    </source>
</evidence>
<dbReference type="InterPro" id="IPR041796">
    <property type="entry name" value="Mre11_N"/>
</dbReference>
<dbReference type="PANTHER" id="PTHR30337:SF0">
    <property type="entry name" value="NUCLEASE SBCCD SUBUNIT D"/>
    <property type="match status" value="1"/>
</dbReference>
<keyword evidence="10" id="KW-1185">Reference proteome</keyword>
<dbReference type="SUPFAM" id="SSF56300">
    <property type="entry name" value="Metallo-dependent phosphatases"/>
    <property type="match status" value="1"/>
</dbReference>
<accession>A0A1I2W0A2</accession>
<dbReference type="Pfam" id="PF00149">
    <property type="entry name" value="Metallophos"/>
    <property type="match status" value="1"/>
</dbReference>
<dbReference type="EMBL" id="JACBZA010000001">
    <property type="protein sequence ID" value="NYH82816.1"/>
    <property type="molecule type" value="Genomic_DNA"/>
</dbReference>
<keyword evidence="5 8" id="KW-0269">Exonuclease</keyword>
<proteinExistence type="inferred from homology"/>
<evidence type="ECO:0000313" key="7">
    <source>
        <dbReference type="EMBL" id="NYH82816.1"/>
    </source>
</evidence>
<gene>
    <name evidence="7" type="ORF">FHR37_001667</name>
    <name evidence="8" type="ORF">SAMN05421678_11027</name>
</gene>
<feature type="domain" description="Calcineurin-like phosphoesterase" evidence="6">
    <location>
        <begin position="14"/>
        <end position="119"/>
    </location>
</feature>
<dbReference type="GO" id="GO:0004527">
    <property type="term" value="F:exonuclease activity"/>
    <property type="evidence" value="ECO:0007669"/>
    <property type="project" value="UniProtKB-KW"/>
</dbReference>
<dbReference type="Proteomes" id="UP000533017">
    <property type="component" value="Unassembled WGS sequence"/>
</dbReference>